<evidence type="ECO:0000256" key="3">
    <source>
        <dbReference type="ARBA" id="ARBA00022692"/>
    </source>
</evidence>
<dbReference type="GO" id="GO:0016020">
    <property type="term" value="C:membrane"/>
    <property type="evidence" value="ECO:0007669"/>
    <property type="project" value="UniProtKB-SubCell"/>
</dbReference>
<keyword evidence="4 6" id="KW-1133">Transmembrane helix</keyword>
<dbReference type="OrthoDB" id="9801356at2"/>
<protein>
    <recommendedName>
        <fullName evidence="6">GDT1 family protein</fullName>
    </recommendedName>
</protein>
<evidence type="ECO:0000256" key="6">
    <source>
        <dbReference type="RuleBase" id="RU365102"/>
    </source>
</evidence>
<evidence type="ECO:0000256" key="5">
    <source>
        <dbReference type="ARBA" id="ARBA00023136"/>
    </source>
</evidence>
<dbReference type="AlphaFoldDB" id="A0A239PMD5"/>
<dbReference type="Pfam" id="PF01169">
    <property type="entry name" value="GDT1"/>
    <property type="match status" value="1"/>
</dbReference>
<name>A0A239PMD5_9PROT</name>
<comment type="subcellular location">
    <subcellularLocation>
        <location evidence="1 6">Membrane</location>
        <topology evidence="1 6">Multi-pass membrane protein</topology>
    </subcellularLocation>
</comment>
<evidence type="ECO:0000256" key="2">
    <source>
        <dbReference type="ARBA" id="ARBA00009190"/>
    </source>
</evidence>
<proteinExistence type="inferred from homology"/>
<comment type="caution">
    <text evidence="6">Lacks conserved residue(s) required for the propagation of feature annotation.</text>
</comment>
<dbReference type="InterPro" id="IPR001727">
    <property type="entry name" value="GDT1-like"/>
</dbReference>
<evidence type="ECO:0000313" key="8">
    <source>
        <dbReference type="Proteomes" id="UP000198346"/>
    </source>
</evidence>
<keyword evidence="5 6" id="KW-0472">Membrane</keyword>
<accession>A0A239PMD5</accession>
<dbReference type="GO" id="GO:0046873">
    <property type="term" value="F:metal ion transmembrane transporter activity"/>
    <property type="evidence" value="ECO:0007669"/>
    <property type="project" value="InterPro"/>
</dbReference>
<reference evidence="7 8" key="1">
    <citation type="submission" date="2017-07" db="EMBL/GenBank/DDBJ databases">
        <authorList>
            <person name="Sun Z.S."/>
            <person name="Albrecht U."/>
            <person name="Echele G."/>
            <person name="Lee C.C."/>
        </authorList>
    </citation>
    <scope>NUCLEOTIDE SEQUENCE [LARGE SCALE GENOMIC DNA]</scope>
    <source>
        <strain evidence="7 8">CGMCC 1.12710</strain>
    </source>
</reference>
<feature type="transmembrane region" description="Helical" evidence="6">
    <location>
        <begin position="36"/>
        <end position="59"/>
    </location>
</feature>
<feature type="transmembrane region" description="Helical" evidence="6">
    <location>
        <begin position="71"/>
        <end position="90"/>
    </location>
</feature>
<evidence type="ECO:0000256" key="4">
    <source>
        <dbReference type="ARBA" id="ARBA00022989"/>
    </source>
</evidence>
<keyword evidence="8" id="KW-1185">Reference proteome</keyword>
<dbReference type="EMBL" id="FZQA01000001">
    <property type="protein sequence ID" value="SNT68264.1"/>
    <property type="molecule type" value="Genomic_DNA"/>
</dbReference>
<organism evidence="7 8">
    <name type="scientific">Amphiplicatus metriothermophilus</name>
    <dbReference type="NCBI Taxonomy" id="1519374"/>
    <lineage>
        <taxon>Bacteria</taxon>
        <taxon>Pseudomonadati</taxon>
        <taxon>Pseudomonadota</taxon>
        <taxon>Alphaproteobacteria</taxon>
        <taxon>Parvularculales</taxon>
        <taxon>Parvularculaceae</taxon>
        <taxon>Amphiplicatus</taxon>
    </lineage>
</organism>
<keyword evidence="3 6" id="KW-0812">Transmembrane</keyword>
<evidence type="ECO:0000256" key="1">
    <source>
        <dbReference type="ARBA" id="ARBA00004141"/>
    </source>
</evidence>
<gene>
    <name evidence="7" type="ORF">SAMN06297382_0765</name>
</gene>
<sequence>MTAFLTVFLSVFLAELGDKTQLATLLFSADGTRSKLVVFTAAAGALIASTALAVALGAAAERWLSALPLKLIAGLGFLAIGAFMIGEHVMRGA</sequence>
<comment type="similarity">
    <text evidence="2 6">Belongs to the GDT1 family.</text>
</comment>
<dbReference type="Proteomes" id="UP000198346">
    <property type="component" value="Unassembled WGS sequence"/>
</dbReference>
<dbReference type="RefSeq" id="WP_089411220.1">
    <property type="nucleotide sequence ID" value="NZ_FZQA01000001.1"/>
</dbReference>
<evidence type="ECO:0000313" key="7">
    <source>
        <dbReference type="EMBL" id="SNT68264.1"/>
    </source>
</evidence>